<organism evidence="1 2">
    <name type="scientific">Streptomyces griseorubens</name>
    <dbReference type="NCBI Taxonomy" id="66897"/>
    <lineage>
        <taxon>Bacteria</taxon>
        <taxon>Bacillati</taxon>
        <taxon>Actinomycetota</taxon>
        <taxon>Actinomycetes</taxon>
        <taxon>Kitasatosporales</taxon>
        <taxon>Streptomycetaceae</taxon>
        <taxon>Streptomyces</taxon>
        <taxon>Streptomyces althioticus group</taxon>
    </lineage>
</organism>
<name>A0ABR4T2F8_9ACTN</name>
<accession>A0ABR4T2F8</accession>
<proteinExistence type="predicted"/>
<evidence type="ECO:0000313" key="1">
    <source>
        <dbReference type="EMBL" id="KEG41052.1"/>
    </source>
</evidence>
<reference evidence="1 2" key="1">
    <citation type="submission" date="2014-04" db="EMBL/GenBank/DDBJ databases">
        <title>Draft genome sequence of the novel Streptomyces griseorubens JSD-1 playing a role in carbon and nitrogen cycle.</title>
        <authorList>
            <consortium name="Shanghai Jiao Tong University"/>
            <person name="Feng H."/>
            <person name="Sun Y."/>
            <person name="Zhi Y."/>
            <person name="Mao L."/>
            <person name="Luo Y."/>
            <person name="Wei X."/>
            <person name="Zhou P."/>
        </authorList>
    </citation>
    <scope>NUCLEOTIDE SEQUENCE [LARGE SCALE GENOMIC DNA]</scope>
    <source>
        <strain evidence="1 2">JSD-1</strain>
    </source>
</reference>
<comment type="caution">
    <text evidence="1">The sequence shown here is derived from an EMBL/GenBank/DDBJ whole genome shotgun (WGS) entry which is preliminary data.</text>
</comment>
<protein>
    <submittedName>
        <fullName evidence="1">Uncharacterized protein</fullName>
    </submittedName>
</protein>
<evidence type="ECO:0000313" key="2">
    <source>
        <dbReference type="Proteomes" id="UP000027632"/>
    </source>
</evidence>
<gene>
    <name evidence="1" type="ORF">DJ64_05545</name>
</gene>
<sequence length="225" mass="25885">MTQTAWVEELAWAQGLISPDPAERAVALARHARARGETEVAFERLHEGPFPRLLFGIRMRAYQAAAARCFPGALWSRSDYARGEIGTWPRLPLALLFLEWEARFPQEWTEHAKDWGAKRVLIRDVAATRHDQALRAKLVDLVELAVQRPYRCKDREYVRVARAVDGDDLRDRLRRAQRSESPAAQLHASYVLRILDHPETPNTRHVWRTWLADRPALERQGTSGP</sequence>
<dbReference type="EMBL" id="JJMG01000137">
    <property type="protein sequence ID" value="KEG41052.1"/>
    <property type="molecule type" value="Genomic_DNA"/>
</dbReference>
<dbReference type="Proteomes" id="UP000027632">
    <property type="component" value="Unassembled WGS sequence"/>
</dbReference>
<dbReference type="RefSeq" id="WP_033276639.1">
    <property type="nucleotide sequence ID" value="NZ_KL503830.1"/>
</dbReference>
<keyword evidence="2" id="KW-1185">Reference proteome</keyword>